<dbReference type="OrthoDB" id="427886at2759"/>
<evidence type="ECO:0000256" key="2">
    <source>
        <dbReference type="ARBA" id="ARBA00023242"/>
    </source>
</evidence>
<dbReference type="FunCoup" id="E5AAQ4">
    <property type="interactions" value="333"/>
</dbReference>
<feature type="domain" description="Fcf2 pre-rRNA processing C-terminal" evidence="4">
    <location>
        <begin position="107"/>
        <end position="202"/>
    </location>
</feature>
<dbReference type="EMBL" id="FP929138">
    <property type="protein sequence ID" value="CBY00745.1"/>
    <property type="molecule type" value="Genomic_DNA"/>
</dbReference>
<evidence type="ECO:0000256" key="3">
    <source>
        <dbReference type="SAM" id="MobiDB-lite"/>
    </source>
</evidence>
<dbReference type="VEuPathDB" id="FungiDB:LEMA_P018750.1"/>
<dbReference type="PANTHER" id="PTHR21686">
    <property type="entry name" value="DEOXYNUCLEOTIDYLTRANSFERASE TERMINAL-INTERACTING PROTEIN 2"/>
    <property type="match status" value="1"/>
</dbReference>
<dbReference type="GO" id="GO:0005730">
    <property type="term" value="C:nucleolus"/>
    <property type="evidence" value="ECO:0007669"/>
    <property type="project" value="UniProtKB-SubCell"/>
</dbReference>
<feature type="region of interest" description="Disordered" evidence="3">
    <location>
        <begin position="1"/>
        <end position="21"/>
    </location>
</feature>
<dbReference type="PANTHER" id="PTHR21686:SF12">
    <property type="entry name" value="DEOXYNUCLEOTIDYLTRANSFERASE TERMINAL-INTERACTING PROTEIN 2"/>
    <property type="match status" value="1"/>
</dbReference>
<comment type="subcellular location">
    <subcellularLocation>
        <location evidence="1">Nucleus</location>
        <location evidence="1">Nucleolus</location>
    </subcellularLocation>
</comment>
<dbReference type="GeneID" id="13292526"/>
<keyword evidence="2" id="KW-0539">Nucleus</keyword>
<name>E5AAQ4_LEPMJ</name>
<evidence type="ECO:0000256" key="1">
    <source>
        <dbReference type="ARBA" id="ARBA00004604"/>
    </source>
</evidence>
<sequence>MESLPAHQPLLGDDTDEELSDEQIRELFTEAAQRMQAKAASQSSTEAPFKLPKLRPGHIADTYETTEGNITRLDKSKLIDKEQQALASRIKKIDDPLQIRKKRKEEKKASAGAQWFNMPKTELTPELRRDLQLLKMRNVLDPKRHYKKDNSKNDVPEYSQVGTIIEGATEFYSSRLTNKERKQTLLEEIVSQEQANGRFKRKYDDISKAKSSGKKSFYKALKAKRNKGKYDDYARRRKTTVTRTLWPSGLNAHRS</sequence>
<protein>
    <submittedName>
        <fullName evidence="5">Similar to nucleolus protein required for cell viability</fullName>
    </submittedName>
</protein>
<dbReference type="GO" id="GO:0006396">
    <property type="term" value="P:RNA processing"/>
    <property type="evidence" value="ECO:0007669"/>
    <property type="project" value="TreeGrafter"/>
</dbReference>
<dbReference type="InParanoid" id="E5AAQ4"/>
<gene>
    <name evidence="5" type="ORF">LEMA_P018750.1</name>
</gene>
<dbReference type="OMA" id="MELPTHQ"/>
<evidence type="ECO:0000259" key="4">
    <source>
        <dbReference type="Pfam" id="PF08698"/>
    </source>
</evidence>
<organism evidence="6">
    <name type="scientific">Leptosphaeria maculans (strain JN3 / isolate v23.1.3 / race Av1-4-5-6-7-8)</name>
    <name type="common">Blackleg fungus</name>
    <name type="synonym">Phoma lingam</name>
    <dbReference type="NCBI Taxonomy" id="985895"/>
    <lineage>
        <taxon>Eukaryota</taxon>
        <taxon>Fungi</taxon>
        <taxon>Dikarya</taxon>
        <taxon>Ascomycota</taxon>
        <taxon>Pezizomycotina</taxon>
        <taxon>Dothideomycetes</taxon>
        <taxon>Pleosporomycetidae</taxon>
        <taxon>Pleosporales</taxon>
        <taxon>Pleosporineae</taxon>
        <taxon>Leptosphaeriaceae</taxon>
        <taxon>Plenodomus</taxon>
        <taxon>Plenodomus lingam/Leptosphaeria maculans species complex</taxon>
    </lineage>
</organism>
<feature type="region of interest" description="Disordered" evidence="3">
    <location>
        <begin position="33"/>
        <end position="65"/>
    </location>
</feature>
<evidence type="ECO:0000313" key="6">
    <source>
        <dbReference type="Proteomes" id="UP000002668"/>
    </source>
</evidence>
<keyword evidence="6" id="KW-1185">Reference proteome</keyword>
<proteinExistence type="predicted"/>
<dbReference type="eggNOG" id="KOG3100">
    <property type="taxonomic scope" value="Eukaryota"/>
</dbReference>
<reference evidence="6" key="1">
    <citation type="journal article" date="2011" name="Nat. Commun.">
        <title>Effector diversification within compartments of the Leptosphaeria maculans genome affected by Repeat-Induced Point mutations.</title>
        <authorList>
            <person name="Rouxel T."/>
            <person name="Grandaubert J."/>
            <person name="Hane J.K."/>
            <person name="Hoede C."/>
            <person name="van de Wouw A.P."/>
            <person name="Couloux A."/>
            <person name="Dominguez V."/>
            <person name="Anthouard V."/>
            <person name="Bally P."/>
            <person name="Bourras S."/>
            <person name="Cozijnsen A.J."/>
            <person name="Ciuffetti L.M."/>
            <person name="Degrave A."/>
            <person name="Dilmaghani A."/>
            <person name="Duret L."/>
            <person name="Fudal I."/>
            <person name="Goodwin S.B."/>
            <person name="Gout L."/>
            <person name="Glaser N."/>
            <person name="Linglin J."/>
            <person name="Kema G.H.J."/>
            <person name="Lapalu N."/>
            <person name="Lawrence C.B."/>
            <person name="May K."/>
            <person name="Meyer M."/>
            <person name="Ollivier B."/>
            <person name="Poulain J."/>
            <person name="Schoch C.L."/>
            <person name="Simon A."/>
            <person name="Spatafora J.W."/>
            <person name="Stachowiak A."/>
            <person name="Turgeon B.G."/>
            <person name="Tyler B.M."/>
            <person name="Vincent D."/>
            <person name="Weissenbach J."/>
            <person name="Amselem J."/>
            <person name="Quesneville H."/>
            <person name="Oliver R.P."/>
            <person name="Wincker P."/>
            <person name="Balesdent M.-H."/>
            <person name="Howlett B.J."/>
        </authorList>
    </citation>
    <scope>NUCLEOTIDE SEQUENCE [LARGE SCALE GENOMIC DNA]</scope>
    <source>
        <strain evidence="6">JN3 / isolate v23.1.3 / race Av1-4-5-6-7-8</strain>
    </source>
</reference>
<dbReference type="STRING" id="985895.E5AAQ4"/>
<accession>E5AAQ4</accession>
<evidence type="ECO:0000313" key="5">
    <source>
        <dbReference type="EMBL" id="CBY00745.1"/>
    </source>
</evidence>
<dbReference type="Pfam" id="PF08698">
    <property type="entry name" value="Fcf2"/>
    <property type="match status" value="1"/>
</dbReference>
<dbReference type="InterPro" id="IPR014810">
    <property type="entry name" value="Fcf2_C"/>
</dbReference>
<dbReference type="GO" id="GO:0003723">
    <property type="term" value="F:RNA binding"/>
    <property type="evidence" value="ECO:0007669"/>
    <property type="project" value="TreeGrafter"/>
</dbReference>
<dbReference type="HOGENOM" id="CLU_075129_1_0_1"/>
<dbReference type="AlphaFoldDB" id="E5AAQ4"/>
<dbReference type="InterPro" id="IPR039883">
    <property type="entry name" value="Fcf2/DNTTIP2"/>
</dbReference>
<dbReference type="Proteomes" id="UP000002668">
    <property type="component" value="Genome"/>
</dbReference>